<organism evidence="2 3">
    <name type="scientific">Volvox africanus</name>
    <dbReference type="NCBI Taxonomy" id="51714"/>
    <lineage>
        <taxon>Eukaryota</taxon>
        <taxon>Viridiplantae</taxon>
        <taxon>Chlorophyta</taxon>
        <taxon>core chlorophytes</taxon>
        <taxon>Chlorophyceae</taxon>
        <taxon>CS clade</taxon>
        <taxon>Chlamydomonadales</taxon>
        <taxon>Volvocaceae</taxon>
        <taxon>Volvox</taxon>
    </lineage>
</organism>
<protein>
    <submittedName>
        <fullName evidence="2">Uncharacterized protein</fullName>
    </submittedName>
</protein>
<gene>
    <name evidence="2" type="ORF">Vafri_4037</name>
</gene>
<feature type="compositionally biased region" description="Low complexity" evidence="1">
    <location>
        <begin position="387"/>
        <end position="405"/>
    </location>
</feature>
<feature type="region of interest" description="Disordered" evidence="1">
    <location>
        <begin position="1"/>
        <end position="40"/>
    </location>
</feature>
<feature type="compositionally biased region" description="Gly residues" evidence="1">
    <location>
        <begin position="23"/>
        <end position="33"/>
    </location>
</feature>
<dbReference type="EMBL" id="BNCO01000004">
    <property type="protein sequence ID" value="GIL47145.1"/>
    <property type="molecule type" value="Genomic_DNA"/>
</dbReference>
<evidence type="ECO:0000313" key="2">
    <source>
        <dbReference type="EMBL" id="GIL47145.1"/>
    </source>
</evidence>
<accession>A0A8J4EWX7</accession>
<feature type="region of interest" description="Disordered" evidence="1">
    <location>
        <begin position="544"/>
        <end position="595"/>
    </location>
</feature>
<dbReference type="AlphaFoldDB" id="A0A8J4EWX7"/>
<reference evidence="2" key="1">
    <citation type="journal article" date="2021" name="Proc. Natl. Acad. Sci. U.S.A.">
        <title>Three genomes in the algal genus Volvox reveal the fate of a haploid sex-determining region after a transition to homothallism.</title>
        <authorList>
            <person name="Yamamoto K."/>
            <person name="Hamaji T."/>
            <person name="Kawai-Toyooka H."/>
            <person name="Matsuzaki R."/>
            <person name="Takahashi F."/>
            <person name="Nishimura Y."/>
            <person name="Kawachi M."/>
            <person name="Noguchi H."/>
            <person name="Minakuchi Y."/>
            <person name="Umen J.G."/>
            <person name="Toyoda A."/>
            <person name="Nozaki H."/>
        </authorList>
    </citation>
    <scope>NUCLEOTIDE SEQUENCE</scope>
    <source>
        <strain evidence="2">NIES-3780</strain>
    </source>
</reference>
<evidence type="ECO:0000256" key="1">
    <source>
        <dbReference type="SAM" id="MobiDB-lite"/>
    </source>
</evidence>
<feature type="region of interest" description="Disordered" evidence="1">
    <location>
        <begin position="386"/>
        <end position="410"/>
    </location>
</feature>
<dbReference type="Proteomes" id="UP000747399">
    <property type="component" value="Unassembled WGS sequence"/>
</dbReference>
<evidence type="ECO:0000313" key="3">
    <source>
        <dbReference type="Proteomes" id="UP000747399"/>
    </source>
</evidence>
<feature type="compositionally biased region" description="Pro residues" evidence="1">
    <location>
        <begin position="151"/>
        <end position="166"/>
    </location>
</feature>
<keyword evidence="3" id="KW-1185">Reference proteome</keyword>
<feature type="compositionally biased region" description="Basic residues" evidence="1">
    <location>
        <begin position="9"/>
        <end position="22"/>
    </location>
</feature>
<comment type="caution">
    <text evidence="2">The sequence shown here is derived from an EMBL/GenBank/DDBJ whole genome shotgun (WGS) entry which is preliminary data.</text>
</comment>
<proteinExistence type="predicted"/>
<feature type="region of interest" description="Disordered" evidence="1">
    <location>
        <begin position="147"/>
        <end position="172"/>
    </location>
</feature>
<name>A0A8J4EWX7_9CHLO</name>
<sequence length="595" mass="59927">MDLNEKALARQKFRSSRGRGRAGRGGAHRGGQYTGLARGEPHRDLASNAYRYEDDVEEEGVVAPKSQGADLETLIEDADVQFNQSFYRFRAQLHDITEEVPPLGATHPEQLLAIDLDALAGSLSALPLHMLLGLEPQFLADVEVDVGRQGQPPPSCRPPVTTPKPEPATREQQYVDGIPYPVSLATEPAKPGTDPVTAAVKTQQSAVAQSIPTRPPMPTPLVPVTAADMTPVAAAAPDLAPSAVLSTKFSSTALAITSAAPGGAVESSGTSMTTVDDEEELEALLMGRRPDRLTQTIALPVPAAATVAAAPGTHSAWPAIPAGPSGMVAARVPVTPAETASRTQKLHGAQLHVAVSSALSAKGTGGQTGSAVHLAANAGQVLGPGPGVASSAASSSRAGSESNPSRTALSPSIQLASQVAVPVASPGATVGAVRAAPFGLPGPPASTTRPSHGIAAGPAAIGGPVVRLPGQTVLAAAGSRGVLSSQASGQCVIAGQSTAPLRAPAAAAGAGRGNSGGHENVVLDDDLRLLLGLQVAGSGSANAGPAAAAVQPSMQVSRIGLKTTPVTRPPAGGRPAPQQSQQTPAEDLDDWLKSL</sequence>